<evidence type="ECO:0000313" key="4">
    <source>
        <dbReference type="Proteomes" id="UP001172055"/>
    </source>
</evidence>
<dbReference type="PROSITE" id="PS50801">
    <property type="entry name" value="STAS"/>
    <property type="match status" value="1"/>
</dbReference>
<evidence type="ECO:0000256" key="1">
    <source>
        <dbReference type="ARBA" id="ARBA00022553"/>
    </source>
</evidence>
<evidence type="ECO:0000259" key="2">
    <source>
        <dbReference type="PROSITE" id="PS50801"/>
    </source>
</evidence>
<reference evidence="3 4" key="1">
    <citation type="submission" date="2023-06" db="EMBL/GenBank/DDBJ databases">
        <title>Novel species in genus Planococcus.</title>
        <authorList>
            <person name="Ning S."/>
        </authorList>
    </citation>
    <scope>NUCLEOTIDE SEQUENCE [LARGE SCALE GENOMIC DNA]</scope>
    <source>
        <strain evidence="3 4">N028</strain>
    </source>
</reference>
<accession>A0ABT8N2J3</accession>
<protein>
    <submittedName>
        <fullName evidence="3">STAS domain-containing protein</fullName>
    </submittedName>
</protein>
<dbReference type="PANTHER" id="PTHR33745:SF3">
    <property type="entry name" value="RSBT CO-ANTAGONIST PROTEIN RSBRC"/>
    <property type="match status" value="1"/>
</dbReference>
<dbReference type="CDD" id="cd07041">
    <property type="entry name" value="STAS_RsbR_RsbS_like"/>
    <property type="match status" value="1"/>
</dbReference>
<keyword evidence="1" id="KW-0597">Phosphoprotein</keyword>
<dbReference type="RefSeq" id="WP_301723624.1">
    <property type="nucleotide sequence ID" value="NZ_JAUJWV010000001.1"/>
</dbReference>
<dbReference type="InterPro" id="IPR036513">
    <property type="entry name" value="STAS_dom_sf"/>
</dbReference>
<dbReference type="InterPro" id="IPR051932">
    <property type="entry name" value="Bact_StressResp_Reg"/>
</dbReference>
<dbReference type="Gene3D" id="3.30.750.24">
    <property type="entry name" value="STAS domain"/>
    <property type="match status" value="1"/>
</dbReference>
<dbReference type="PANTHER" id="PTHR33745">
    <property type="entry name" value="RSBT ANTAGONIST PROTEIN RSBS-RELATED"/>
    <property type="match status" value="1"/>
</dbReference>
<keyword evidence="4" id="KW-1185">Reference proteome</keyword>
<dbReference type="SUPFAM" id="SSF52091">
    <property type="entry name" value="SpoIIaa-like"/>
    <property type="match status" value="1"/>
</dbReference>
<feature type="domain" description="STAS" evidence="2">
    <location>
        <begin position="165"/>
        <end position="276"/>
    </location>
</feature>
<dbReference type="Pfam" id="PF01740">
    <property type="entry name" value="STAS"/>
    <property type="match status" value="1"/>
</dbReference>
<organism evidence="3 4">
    <name type="scientific">Planococcus shixiaomingii</name>
    <dbReference type="NCBI Taxonomy" id="3058393"/>
    <lineage>
        <taxon>Bacteria</taxon>
        <taxon>Bacillati</taxon>
        <taxon>Bacillota</taxon>
        <taxon>Bacilli</taxon>
        <taxon>Bacillales</taxon>
        <taxon>Caryophanaceae</taxon>
        <taxon>Planococcus</taxon>
    </lineage>
</organism>
<dbReference type="EMBL" id="JAUJWV010000001">
    <property type="protein sequence ID" value="MDN7242113.1"/>
    <property type="molecule type" value="Genomic_DNA"/>
</dbReference>
<sequence length="280" mass="31502">MDRDIVLLGERVAEDKYLIAQLIHEEMVKDANREELAQHEEFIQIVLEERAKFIDLLGSSIQQYLDQQGAYNQIHQWGEVTGKYFLDQGISLEKALAETSVYRKHIGKLIKTEALHRNMSVEHILEGMEFFHSLMDHATTSYSTAYIDAYSENLATARKEFLELSAPVVPLTDHIAVLPIIGDLDLERARYMLEKTLMAANRLRITTLIIDLSGVVKVDSTVAEQIIKIVQSLNLVGVRAVLTGIRPEIALTLAQLGIDINSFDIGGSLKQTVQKLNFGK</sequence>
<name>A0ABT8N2J3_9BACL</name>
<dbReference type="InterPro" id="IPR002645">
    <property type="entry name" value="STAS_dom"/>
</dbReference>
<evidence type="ECO:0000313" key="3">
    <source>
        <dbReference type="EMBL" id="MDN7242113.1"/>
    </source>
</evidence>
<comment type="caution">
    <text evidence="3">The sequence shown here is derived from an EMBL/GenBank/DDBJ whole genome shotgun (WGS) entry which is preliminary data.</text>
</comment>
<dbReference type="Proteomes" id="UP001172055">
    <property type="component" value="Unassembled WGS sequence"/>
</dbReference>
<gene>
    <name evidence="3" type="ORF">QWY14_09900</name>
</gene>
<proteinExistence type="predicted"/>